<dbReference type="SUPFAM" id="SSF48452">
    <property type="entry name" value="TPR-like"/>
    <property type="match status" value="1"/>
</dbReference>
<evidence type="ECO:0000259" key="1">
    <source>
        <dbReference type="Pfam" id="PF13676"/>
    </source>
</evidence>
<accession>A0A7G9L181</accession>
<evidence type="ECO:0000313" key="2">
    <source>
        <dbReference type="EMBL" id="QNM82380.1"/>
    </source>
</evidence>
<dbReference type="Gene3D" id="3.40.50.10070">
    <property type="entry name" value="TolB, N-terminal domain"/>
    <property type="match status" value="1"/>
</dbReference>
<dbReference type="InterPro" id="IPR000157">
    <property type="entry name" value="TIR_dom"/>
</dbReference>
<dbReference type="PANTHER" id="PTHR12558:SF13">
    <property type="entry name" value="CELL DIVISION CYCLE PROTEIN 27 HOMOLOG"/>
    <property type="match status" value="1"/>
</dbReference>
<keyword evidence="3" id="KW-1185">Reference proteome</keyword>
<evidence type="ECO:0000313" key="3">
    <source>
        <dbReference type="Proteomes" id="UP000515861"/>
    </source>
</evidence>
<organism evidence="2 3">
    <name type="scientific">Sphingomonas sabuli</name>
    <dbReference type="NCBI Taxonomy" id="2764186"/>
    <lineage>
        <taxon>Bacteria</taxon>
        <taxon>Pseudomonadati</taxon>
        <taxon>Pseudomonadota</taxon>
        <taxon>Alphaproteobacteria</taxon>
        <taxon>Sphingomonadales</taxon>
        <taxon>Sphingomonadaceae</taxon>
        <taxon>Sphingomonas</taxon>
    </lineage>
</organism>
<sequence>MSHRRAPPTPRSCGSVGLARIFLSYAREDRASIEGLAAALFGAGHDVWWDRQIGGGTRFSEEIDAALRDCDAVVVLWSPAAAASTWVLDEAAEGRDAGKLVPITLGEFRPPLGFRQYQSIDIGHWTAGTELPAELDDALGRLTKSGAPAPAAPVKTAAANRIAVCVLPFLNMSGDVEQDYFSDGISEDIITDLSKVSSLSVIARNTAFAFKGQSVDIKDVARQLGVSHVLEGSVRKAGSRVRITAQLIDGKAGDHLWAERYDRDLDDIFAIQDEISRAIVAALKLKLLPKEKSAIAQRGTTSAEAYNLYLMAHQYWIQGNWGDIRQLELVVKLCQRAIDIDPSYARALGLMAIVLNTLHNAFNQSDEDGTAAAERALAIDPSLAEPHCVIARRKFEDGDIAGAEASVARALELDPDSWAVQKEAARLAYHRGEIEQSAVHFARAVEIDPKDFYTWGMLVGIYPVVGMPERRQHAAEMAIAESERALMQDPTNGAAIISGVAGLAALGQNDRAREWIARAQLMCPDNDILRYNLACCLSDLGEVEAALDMLETVRKPSSSVIFAINSDPDLAPLRGNPRYQPIVDRLEATARAG</sequence>
<gene>
    <name evidence="2" type="ORF">H8M03_10215</name>
</gene>
<dbReference type="PANTHER" id="PTHR12558">
    <property type="entry name" value="CELL DIVISION CYCLE 16,23,27"/>
    <property type="match status" value="1"/>
</dbReference>
<dbReference type="SUPFAM" id="SSF52200">
    <property type="entry name" value="Toll/Interleukin receptor TIR domain"/>
    <property type="match status" value="1"/>
</dbReference>
<dbReference type="Gene3D" id="1.25.40.10">
    <property type="entry name" value="Tetratricopeptide repeat domain"/>
    <property type="match status" value="2"/>
</dbReference>
<dbReference type="SMART" id="SM00028">
    <property type="entry name" value="TPR"/>
    <property type="match status" value="4"/>
</dbReference>
<dbReference type="EMBL" id="CP060697">
    <property type="protein sequence ID" value="QNM82380.1"/>
    <property type="molecule type" value="Genomic_DNA"/>
</dbReference>
<dbReference type="Proteomes" id="UP000515861">
    <property type="component" value="Chromosome"/>
</dbReference>
<proteinExistence type="predicted"/>
<dbReference type="InterPro" id="IPR019734">
    <property type="entry name" value="TPR_rpt"/>
</dbReference>
<dbReference type="InterPro" id="IPR011990">
    <property type="entry name" value="TPR-like_helical_dom_sf"/>
</dbReference>
<dbReference type="AlphaFoldDB" id="A0A7G9L181"/>
<dbReference type="InterPro" id="IPR035897">
    <property type="entry name" value="Toll_tir_struct_dom_sf"/>
</dbReference>
<reference evidence="2 3" key="1">
    <citation type="submission" date="2020-08" db="EMBL/GenBank/DDBJ databases">
        <title>Sphingomonas sp. sand1-3 16S ribosomal RNA gene Genome sequencing and assembly.</title>
        <authorList>
            <person name="Kang M."/>
        </authorList>
    </citation>
    <scope>NUCLEOTIDE SEQUENCE [LARGE SCALE GENOMIC DNA]</scope>
    <source>
        <strain evidence="3">sand1-3</strain>
    </source>
</reference>
<dbReference type="Pfam" id="PF14559">
    <property type="entry name" value="TPR_19"/>
    <property type="match status" value="1"/>
</dbReference>
<dbReference type="RefSeq" id="WP_187479335.1">
    <property type="nucleotide sequence ID" value="NZ_CP060697.1"/>
</dbReference>
<dbReference type="GO" id="GO:0007165">
    <property type="term" value="P:signal transduction"/>
    <property type="evidence" value="ECO:0007669"/>
    <property type="project" value="InterPro"/>
</dbReference>
<dbReference type="KEGG" id="ssau:H8M03_10215"/>
<name>A0A7G9L181_9SPHN</name>
<dbReference type="Gene3D" id="3.40.50.10140">
    <property type="entry name" value="Toll/interleukin-1 receptor homology (TIR) domain"/>
    <property type="match status" value="1"/>
</dbReference>
<dbReference type="NCBIfam" id="NF047558">
    <property type="entry name" value="TPR_END_plus"/>
    <property type="match status" value="1"/>
</dbReference>
<dbReference type="Pfam" id="PF13676">
    <property type="entry name" value="TIR_2"/>
    <property type="match status" value="1"/>
</dbReference>
<protein>
    <submittedName>
        <fullName evidence="2">TIR domain-containing protein</fullName>
    </submittedName>
</protein>
<feature type="domain" description="TIR" evidence="1">
    <location>
        <begin position="21"/>
        <end position="125"/>
    </location>
</feature>